<dbReference type="GO" id="GO:0031388">
    <property type="term" value="P:organic acid phosphorylation"/>
    <property type="evidence" value="ECO:0007669"/>
    <property type="project" value="UniProtKB-UniRule"/>
</dbReference>
<keyword evidence="2 4" id="KW-0808">Transferase</keyword>
<dbReference type="PANTHER" id="PTHR21599:SF0">
    <property type="entry name" value="GLYCERATE KINASE"/>
    <property type="match status" value="1"/>
</dbReference>
<dbReference type="RefSeq" id="WP_269920575.1">
    <property type="nucleotide sequence ID" value="NZ_JAMKBI010000001.1"/>
</dbReference>
<dbReference type="InterPro" id="IPR018193">
    <property type="entry name" value="Glyc_kinase_flavodox-like_fold"/>
</dbReference>
<dbReference type="PANTHER" id="PTHR21599">
    <property type="entry name" value="GLYCERATE KINASE"/>
    <property type="match status" value="1"/>
</dbReference>
<keyword evidence="3 4" id="KW-0418">Kinase</keyword>
<sequence>MKIVISPDSYKGSLTAIEATYEINKAIKEISQDIETVLLPVADGGEGTLEALITATQGSTIDVEVHDPIGRQIQAEYGVLGDGETCVIEMAKASGIMLLQKEEKNPLQASTFGTGELVLHALNRGYKKFIIGLGGSATNDGGTGMLRALGMRFLNKYGKEIPLGPQFLRDLHEIDPTDFDDRIKDCNFILASDVDNPFVGLNGATKVFGPQKGVTSNMLEVLDKSLEQLANIIEEVTQITLHKLPGAGAAGGLGGAFLAFFPVYMKPGIEVVMEAINFEEHIKDADFIITGEGKSDSQTLSGKAPIGIAKVANKHNVPVILVSGVIELESIPALSTRFFKLVSIANETISAEKSMRRASYYLKERTKETIKSILNL</sequence>
<dbReference type="EMBL" id="JAMKBI010000001">
    <property type="protein sequence ID" value="MCZ8531888.1"/>
    <property type="molecule type" value="Genomic_DNA"/>
</dbReference>
<protein>
    <submittedName>
        <fullName evidence="5">Glycerate kinase</fullName>
    </submittedName>
</protein>
<reference evidence="5" key="1">
    <citation type="submission" date="2022-05" db="EMBL/GenBank/DDBJ databases">
        <authorList>
            <person name="Colautti A."/>
            <person name="Iacumin L."/>
        </authorList>
    </citation>
    <scope>NUCLEOTIDE SEQUENCE</scope>
    <source>
        <strain evidence="5">DSM 30747</strain>
    </source>
</reference>
<evidence type="ECO:0000256" key="4">
    <source>
        <dbReference type="PIRNR" id="PIRNR006078"/>
    </source>
</evidence>
<dbReference type="GO" id="GO:0008887">
    <property type="term" value="F:glycerate kinase activity"/>
    <property type="evidence" value="ECO:0007669"/>
    <property type="project" value="UniProtKB-UniRule"/>
</dbReference>
<organism evidence="5 6">
    <name type="scientific">Psychrobacillus psychrodurans</name>
    <dbReference type="NCBI Taxonomy" id="126157"/>
    <lineage>
        <taxon>Bacteria</taxon>
        <taxon>Bacillati</taxon>
        <taxon>Bacillota</taxon>
        <taxon>Bacilli</taxon>
        <taxon>Bacillales</taxon>
        <taxon>Bacillaceae</taxon>
        <taxon>Psychrobacillus</taxon>
    </lineage>
</organism>
<keyword evidence="6" id="KW-1185">Reference proteome</keyword>
<dbReference type="AlphaFoldDB" id="A0A9X3R988"/>
<evidence type="ECO:0000256" key="3">
    <source>
        <dbReference type="ARBA" id="ARBA00022777"/>
    </source>
</evidence>
<comment type="similarity">
    <text evidence="1 4">Belongs to the glycerate kinase type-1 family.</text>
</comment>
<proteinExistence type="inferred from homology"/>
<evidence type="ECO:0000256" key="2">
    <source>
        <dbReference type="ARBA" id="ARBA00022679"/>
    </source>
</evidence>
<dbReference type="InterPro" id="IPR036129">
    <property type="entry name" value="Glycerate_kinase_sf"/>
</dbReference>
<dbReference type="PIRSF" id="PIRSF006078">
    <property type="entry name" value="GlxK"/>
    <property type="match status" value="1"/>
</dbReference>
<evidence type="ECO:0000256" key="1">
    <source>
        <dbReference type="ARBA" id="ARBA00006284"/>
    </source>
</evidence>
<dbReference type="Gene3D" id="3.40.50.10350">
    <property type="entry name" value="Glycerate kinase, domain 1"/>
    <property type="match status" value="1"/>
</dbReference>
<gene>
    <name evidence="5" type="ORF">M9R61_00845</name>
</gene>
<dbReference type="SUPFAM" id="SSF110738">
    <property type="entry name" value="Glycerate kinase I"/>
    <property type="match status" value="1"/>
</dbReference>
<evidence type="ECO:0000313" key="6">
    <source>
        <dbReference type="Proteomes" id="UP001152172"/>
    </source>
</evidence>
<accession>A0A9X3R988</accession>
<comment type="caution">
    <text evidence="5">The sequence shown here is derived from an EMBL/GenBank/DDBJ whole genome shotgun (WGS) entry which is preliminary data.</text>
</comment>
<dbReference type="Pfam" id="PF02595">
    <property type="entry name" value="Gly_kinase"/>
    <property type="match status" value="1"/>
</dbReference>
<dbReference type="NCBIfam" id="TIGR00045">
    <property type="entry name" value="glycerate kinase"/>
    <property type="match status" value="1"/>
</dbReference>
<name>A0A9X3R988_9BACI</name>
<dbReference type="InterPro" id="IPR018197">
    <property type="entry name" value="Glycerate_kinase_RE-like"/>
</dbReference>
<dbReference type="Proteomes" id="UP001152172">
    <property type="component" value="Unassembled WGS sequence"/>
</dbReference>
<dbReference type="InterPro" id="IPR004381">
    <property type="entry name" value="Glycerate_kinase"/>
</dbReference>
<evidence type="ECO:0000313" key="5">
    <source>
        <dbReference type="EMBL" id="MCZ8531888.1"/>
    </source>
</evidence>
<dbReference type="Gene3D" id="3.90.1510.10">
    <property type="entry name" value="Glycerate kinase, domain 2"/>
    <property type="match status" value="1"/>
</dbReference>